<feature type="coiled-coil region" evidence="1">
    <location>
        <begin position="538"/>
        <end position="572"/>
    </location>
</feature>
<proteinExistence type="predicted"/>
<sequence>MSSAQDFEVLLVPMQLDAFVLNTAVCGTGEKGDTTSRICPITQPNYTFLRLQNFLIQSDVQNHADLHNTAPAEVNSRLMDLGARPTPAPLRHRYGVYIHWTLPRFYRSGVSSTDTVTESRRRQERLRRGIRTAPAASVEDEGKGSTKNTTTPDFVEPPTRWIVVRKLDLDSIQPAEARSAFADREYEAWVIESDYLWSLDDIPADADLQTDFAPFVTGGSGSDIDIEGQAEVFIGRKTPLTEWVPGNYPSPNKEPPNMSLLRSGNQLFADFQMHNSNVFSMLDNFEYVDNEKKTQYLSQAKASYYVLGWHWKDDVDPLWNSTESTAHGASLDTLFMRMQGVDPQDPGDWVNWLDEESPLRALCHGAMYDVIWDESRKPATVPADQYNARINDPTQAAVSVGTTPMDALISYCHARTSDNESDDVSKLEEDILALETLLHARDDGVESQREAKNTVNNWSFNRSPGGLHYHLSGGDDDNNINKQPVEPEQSVILKLRDLNQKQGLLDSCSTAMKQYRWDMFSLWWKFMSDVGNSGDATNDETNAKIKASKEAADALSAKTNGLQIRMAELQSEIDSLLAVPADGSENQLETAKAASLPVFYRANDPTVLIGGIPSGWPLDYLDKVAVRSQFQTISIKDMSSLPAAVTSFSALLQDKLPDVLKAPADALVTEFYAIQPGGDVDSGEKFYPQFHDQVTSDKRWRDQWGDRQPWFPLYVEWEAEYTHVPFEYWKLDEHTARLSAPELVRYGITVPSVEGQSPPPLWDALVDDQKDKGFDTRVLSGRVLILPQPSFSLGAKITQLFDNTPPDILDEYLTEDERANLRENIAKLSYLSSPLSGFTSGMVTMAEGSHIKPENKIVKDGVESSSAIKAAENDAAGFTASSIGLIEGQSASTPYAAMVNFQDAKWCPFKPVTHGQFRFRKLNIIDKFGQCLVPIDQNPRVNGPPPLYPCISDFYEPQTIQLDGKDYANTVIQDNPAQNEFVQLPPQINQNARLNANFVKRVADDDPDQRQSETSAPATWRPASEWENPIWGWIITNFADYGIQLFLPDGTFYREVRFGGPLGTLESPKWLPFSPDDQNTAPTPETRQIDALVDKLADRAYLEGFWHMITTAQEKLSAAPDAYARFLNAIVGKPLALVNTGWSLELDAPPLQNQSSNATVGDPERDLTTPADSDGDGGKEKEYYQFQVRLGDGSAAYDGLVGYFDTTAPGTDELNLDTIKTFFAPSDKEMAPLKRLNTDSYPLFTPFWESPHSTTSGGELIGPEEFDSRRNAQMSVFGAIVDPFTPMHAYSSFLPVSELLLPTWTWQGAMNTMTAFFHAGPLTVPLNDVPGYDEAQKLTTKNARDVPKRDLPLPSLGAGDWSWFEPYVVEGEGEEGTEQPVFNPFGIERRGDLIKPGFQNGPYTAIEGFLQLRNPIVMPKS</sequence>
<keyword evidence="1" id="KW-0175">Coiled coil</keyword>
<evidence type="ECO:0000313" key="4">
    <source>
        <dbReference type="Proteomes" id="UP000481858"/>
    </source>
</evidence>
<organism evidence="3 4">
    <name type="scientific">Xylaria multiplex</name>
    <dbReference type="NCBI Taxonomy" id="323545"/>
    <lineage>
        <taxon>Eukaryota</taxon>
        <taxon>Fungi</taxon>
        <taxon>Dikarya</taxon>
        <taxon>Ascomycota</taxon>
        <taxon>Pezizomycotina</taxon>
        <taxon>Sordariomycetes</taxon>
        <taxon>Xylariomycetidae</taxon>
        <taxon>Xylariales</taxon>
        <taxon>Xylariaceae</taxon>
        <taxon>Xylaria</taxon>
    </lineage>
</organism>
<evidence type="ECO:0000313" key="3">
    <source>
        <dbReference type="EMBL" id="KAF2970740.1"/>
    </source>
</evidence>
<reference evidence="3 4" key="1">
    <citation type="submission" date="2019-12" db="EMBL/GenBank/DDBJ databases">
        <title>Draft genome sequence of the ascomycete Xylaria multiplex DSM 110363.</title>
        <authorList>
            <person name="Buettner E."/>
            <person name="Kellner H."/>
        </authorList>
    </citation>
    <scope>NUCLEOTIDE SEQUENCE [LARGE SCALE GENOMIC DNA]</scope>
    <source>
        <strain evidence="3 4">DSM 110363</strain>
    </source>
</reference>
<accession>A0A7C8ITN9</accession>
<dbReference type="Proteomes" id="UP000481858">
    <property type="component" value="Unassembled WGS sequence"/>
</dbReference>
<name>A0A7C8ITN9_9PEZI</name>
<evidence type="ECO:0000256" key="1">
    <source>
        <dbReference type="SAM" id="Coils"/>
    </source>
</evidence>
<evidence type="ECO:0000256" key="2">
    <source>
        <dbReference type="SAM" id="MobiDB-lite"/>
    </source>
</evidence>
<feature type="region of interest" description="Disordered" evidence="2">
    <location>
        <begin position="113"/>
        <end position="155"/>
    </location>
</feature>
<feature type="region of interest" description="Disordered" evidence="2">
    <location>
        <begin position="1148"/>
        <end position="1179"/>
    </location>
</feature>
<dbReference type="InParanoid" id="A0A7C8ITN9"/>
<dbReference type="OrthoDB" id="2992173at2759"/>
<comment type="caution">
    <text evidence="3">The sequence shown here is derived from an EMBL/GenBank/DDBJ whole genome shotgun (WGS) entry which is preliminary data.</text>
</comment>
<protein>
    <submittedName>
        <fullName evidence="3">Uncharacterized protein</fullName>
    </submittedName>
</protein>
<keyword evidence="4" id="KW-1185">Reference proteome</keyword>
<gene>
    <name evidence="3" type="ORF">GQX73_g2733</name>
</gene>
<dbReference type="EMBL" id="WUBL01000019">
    <property type="protein sequence ID" value="KAF2970740.1"/>
    <property type="molecule type" value="Genomic_DNA"/>
</dbReference>